<keyword evidence="2" id="KW-1185">Reference proteome</keyword>
<organism evidence="2 3">
    <name type="scientific">Sapajus apella</name>
    <name type="common">Brown-capped capuchin</name>
    <name type="synonym">Cebus apella</name>
    <dbReference type="NCBI Taxonomy" id="9515"/>
    <lineage>
        <taxon>Eukaryota</taxon>
        <taxon>Metazoa</taxon>
        <taxon>Chordata</taxon>
        <taxon>Craniata</taxon>
        <taxon>Vertebrata</taxon>
        <taxon>Euteleostomi</taxon>
        <taxon>Mammalia</taxon>
        <taxon>Eutheria</taxon>
        <taxon>Euarchontoglires</taxon>
        <taxon>Primates</taxon>
        <taxon>Haplorrhini</taxon>
        <taxon>Platyrrhini</taxon>
        <taxon>Cebidae</taxon>
        <taxon>Cebinae</taxon>
        <taxon>Sapajus</taxon>
    </lineage>
</organism>
<dbReference type="RefSeq" id="XP_032132682.1">
    <property type="nucleotide sequence ID" value="XM_032276791.1"/>
</dbReference>
<protein>
    <submittedName>
        <fullName evidence="3">Uncharacterized protein LOC116550773</fullName>
    </submittedName>
</protein>
<feature type="compositionally biased region" description="Polar residues" evidence="1">
    <location>
        <begin position="40"/>
        <end position="52"/>
    </location>
</feature>
<evidence type="ECO:0000313" key="3">
    <source>
        <dbReference type="RefSeq" id="XP_032132682.1"/>
    </source>
</evidence>
<gene>
    <name evidence="3" type="primary">LOC116550773</name>
</gene>
<evidence type="ECO:0000313" key="2">
    <source>
        <dbReference type="Proteomes" id="UP000504640"/>
    </source>
</evidence>
<name>A0A6J3HRJ0_SAPAP</name>
<feature type="region of interest" description="Disordered" evidence="1">
    <location>
        <begin position="117"/>
        <end position="137"/>
    </location>
</feature>
<dbReference type="Proteomes" id="UP000504640">
    <property type="component" value="Unplaced"/>
</dbReference>
<feature type="region of interest" description="Disordered" evidence="1">
    <location>
        <begin position="80"/>
        <end position="100"/>
    </location>
</feature>
<dbReference type="GeneID" id="116550773"/>
<proteinExistence type="predicted"/>
<accession>A0A6J3HRJ0</accession>
<dbReference type="AlphaFoldDB" id="A0A6J3HRJ0"/>
<sequence>MQAVASENLTVLGGKTGHRSPPDSADEQRSSESRCHTTAGRVTTSVGNQDGTQAHHVTPEAFPALLMFRTGLKTNFGEARGEEAGNTSSWRHPGVPATEHPEVTVIPVPGIPTALRGYRTASAGGTGARQRRGKRPPHRHWDWLVQAQNWIHSTTHTYLGLF</sequence>
<feature type="region of interest" description="Disordered" evidence="1">
    <location>
        <begin position="1"/>
        <end position="54"/>
    </location>
</feature>
<reference evidence="3" key="1">
    <citation type="submission" date="2025-08" db="UniProtKB">
        <authorList>
            <consortium name="RefSeq"/>
        </authorList>
    </citation>
    <scope>IDENTIFICATION</scope>
    <source>
        <tissue evidence="3">Blood</tissue>
    </source>
</reference>
<feature type="compositionally biased region" description="Basic and acidic residues" evidence="1">
    <location>
        <begin position="26"/>
        <end position="35"/>
    </location>
</feature>
<evidence type="ECO:0000256" key="1">
    <source>
        <dbReference type="SAM" id="MobiDB-lite"/>
    </source>
</evidence>